<dbReference type="Pfam" id="PF08281">
    <property type="entry name" value="Sigma70_r4_2"/>
    <property type="match status" value="1"/>
</dbReference>
<dbReference type="GO" id="GO:0003677">
    <property type="term" value="F:DNA binding"/>
    <property type="evidence" value="ECO:0007669"/>
    <property type="project" value="UniProtKB-KW"/>
</dbReference>
<dbReference type="PANTHER" id="PTHR43133">
    <property type="entry name" value="RNA POLYMERASE ECF-TYPE SIGMA FACTO"/>
    <property type="match status" value="1"/>
</dbReference>
<dbReference type="KEGG" id="ndp:E2C04_17065"/>
<proteinExistence type="inferred from homology"/>
<reference evidence="9 10" key="1">
    <citation type="journal article" date="2008" name="Int. J. Syst. Evol. Microbiol.">
        <title>Nocardioides daphniae sp. nov., isolated from Daphnia cucullata (Crustacea: Cladocera).</title>
        <authorList>
            <person name="Toth E.M."/>
            <person name="Keki Z."/>
            <person name="Homonnay Z.G."/>
            <person name="Borsodi A.K."/>
            <person name="Marialigeti K."/>
            <person name="Schumann P."/>
        </authorList>
    </citation>
    <scope>NUCLEOTIDE SEQUENCE [LARGE SCALE GENOMIC DNA]</scope>
    <source>
        <strain evidence="9 10">JCM 16608</strain>
    </source>
</reference>
<name>A0A4P7UDY1_9ACTN</name>
<dbReference type="Proteomes" id="UP000297025">
    <property type="component" value="Chromosome"/>
</dbReference>
<sequence>MEGTMRGSPTGVDFEAFAADVWPRIYRAAYLLTGQHADAEDLAQQTLLQAHQAWGMVSAADSPTAYVRRMLTNAFISGRRSRARRPERLTDEVDDAETSRSPGGDAVVDVDERASLWPHVLALPPRQRAVVVLRYYEGLSEREIADALGCAPGTVKASAHRALRSLRATLDAESASESGSESASESLTEGKEA</sequence>
<dbReference type="Gene3D" id="1.10.1740.10">
    <property type="match status" value="1"/>
</dbReference>
<evidence type="ECO:0000256" key="3">
    <source>
        <dbReference type="ARBA" id="ARBA00023082"/>
    </source>
</evidence>
<dbReference type="EMBL" id="BMCK01000001">
    <property type="protein sequence ID" value="GGD12042.1"/>
    <property type="molecule type" value="Genomic_DNA"/>
</dbReference>
<evidence type="ECO:0000256" key="5">
    <source>
        <dbReference type="ARBA" id="ARBA00023163"/>
    </source>
</evidence>
<dbReference type="InterPro" id="IPR036388">
    <property type="entry name" value="WH-like_DNA-bd_sf"/>
</dbReference>
<reference evidence="9" key="4">
    <citation type="submission" date="2019-03" db="EMBL/GenBank/DDBJ databases">
        <authorList>
            <person name="Huang Y."/>
        </authorList>
    </citation>
    <scope>NUCLEOTIDE SEQUENCE</scope>
    <source>
        <strain evidence="9">JCM 16608</strain>
    </source>
</reference>
<feature type="domain" description="HTH luxR-type" evidence="7">
    <location>
        <begin position="120"/>
        <end position="178"/>
    </location>
</feature>
<dbReference type="InterPro" id="IPR013325">
    <property type="entry name" value="RNA_pol_sigma_r2"/>
</dbReference>
<feature type="region of interest" description="Disordered" evidence="6">
    <location>
        <begin position="81"/>
        <end position="106"/>
    </location>
</feature>
<keyword evidence="11" id="KW-1185">Reference proteome</keyword>
<dbReference type="NCBIfam" id="TIGR02937">
    <property type="entry name" value="sigma70-ECF"/>
    <property type="match status" value="1"/>
</dbReference>
<evidence type="ECO:0000313" key="10">
    <source>
        <dbReference type="Proteomes" id="UP000297025"/>
    </source>
</evidence>
<dbReference type="InterPro" id="IPR013324">
    <property type="entry name" value="RNA_pol_sigma_r3/r4-like"/>
</dbReference>
<dbReference type="InterPro" id="IPR014325">
    <property type="entry name" value="RNA_pol_sigma-E_actinobac"/>
</dbReference>
<keyword evidence="3" id="KW-0731">Sigma factor</keyword>
<keyword evidence="2" id="KW-0805">Transcription regulation</keyword>
<dbReference type="Proteomes" id="UP000630594">
    <property type="component" value="Unassembled WGS sequence"/>
</dbReference>
<reference evidence="11" key="3">
    <citation type="journal article" date="2019" name="Int. J. Syst. Evol. Microbiol.">
        <title>The Global Catalogue of Microorganisms (GCM) 10K type strain sequencing project: providing services to taxonomists for standard genome sequencing and annotation.</title>
        <authorList>
            <consortium name="The Broad Institute Genomics Platform"/>
            <consortium name="The Broad Institute Genome Sequencing Center for Infectious Disease"/>
            <person name="Wu L."/>
            <person name="Ma J."/>
        </authorList>
    </citation>
    <scope>NUCLEOTIDE SEQUENCE [LARGE SCALE GENOMIC DNA]</scope>
    <source>
        <strain evidence="11">CCM 7403</strain>
    </source>
</reference>
<dbReference type="OrthoDB" id="3678480at2"/>
<dbReference type="CDD" id="cd06171">
    <property type="entry name" value="Sigma70_r4"/>
    <property type="match status" value="1"/>
</dbReference>
<dbReference type="Pfam" id="PF04542">
    <property type="entry name" value="Sigma70_r2"/>
    <property type="match status" value="1"/>
</dbReference>
<feature type="region of interest" description="Disordered" evidence="6">
    <location>
        <begin position="169"/>
        <end position="193"/>
    </location>
</feature>
<evidence type="ECO:0000313" key="11">
    <source>
        <dbReference type="Proteomes" id="UP000630594"/>
    </source>
</evidence>
<evidence type="ECO:0000256" key="4">
    <source>
        <dbReference type="ARBA" id="ARBA00023125"/>
    </source>
</evidence>
<evidence type="ECO:0000259" key="7">
    <source>
        <dbReference type="SMART" id="SM00421"/>
    </source>
</evidence>
<protein>
    <submittedName>
        <fullName evidence="8 9">RNA polymerase</fullName>
    </submittedName>
</protein>
<dbReference type="Gene3D" id="1.10.10.10">
    <property type="entry name" value="Winged helix-like DNA-binding domain superfamily/Winged helix DNA-binding domain"/>
    <property type="match status" value="1"/>
</dbReference>
<evidence type="ECO:0000313" key="8">
    <source>
        <dbReference type="EMBL" id="GGD12042.1"/>
    </source>
</evidence>
<dbReference type="GO" id="GO:0006352">
    <property type="term" value="P:DNA-templated transcription initiation"/>
    <property type="evidence" value="ECO:0007669"/>
    <property type="project" value="InterPro"/>
</dbReference>
<keyword evidence="5" id="KW-0804">Transcription</keyword>
<evidence type="ECO:0000256" key="6">
    <source>
        <dbReference type="SAM" id="MobiDB-lite"/>
    </source>
</evidence>
<evidence type="ECO:0000256" key="2">
    <source>
        <dbReference type="ARBA" id="ARBA00023015"/>
    </source>
</evidence>
<comment type="similarity">
    <text evidence="1">Belongs to the sigma-70 factor family. ECF subfamily.</text>
</comment>
<dbReference type="InterPro" id="IPR000792">
    <property type="entry name" value="Tscrpt_reg_LuxR_C"/>
</dbReference>
<dbReference type="NCBIfam" id="TIGR02983">
    <property type="entry name" value="SigE-fam_strep"/>
    <property type="match status" value="1"/>
</dbReference>
<dbReference type="PANTHER" id="PTHR43133:SF50">
    <property type="entry name" value="ECF RNA POLYMERASE SIGMA FACTOR SIGM"/>
    <property type="match status" value="1"/>
</dbReference>
<evidence type="ECO:0000313" key="9">
    <source>
        <dbReference type="EMBL" id="QCC78483.1"/>
    </source>
</evidence>
<feature type="compositionally biased region" description="Low complexity" evidence="6">
    <location>
        <begin position="169"/>
        <end position="186"/>
    </location>
</feature>
<keyword evidence="4" id="KW-0238">DNA-binding</keyword>
<reference evidence="8" key="5">
    <citation type="submission" date="2024-05" db="EMBL/GenBank/DDBJ databases">
        <authorList>
            <person name="Sun Q."/>
            <person name="Sedlacek I."/>
        </authorList>
    </citation>
    <scope>NUCLEOTIDE SEQUENCE</scope>
    <source>
        <strain evidence="8">CCM 7403</strain>
    </source>
</reference>
<organism evidence="9 10">
    <name type="scientific">Nocardioides daphniae</name>
    <dbReference type="NCBI Taxonomy" id="402297"/>
    <lineage>
        <taxon>Bacteria</taxon>
        <taxon>Bacillati</taxon>
        <taxon>Actinomycetota</taxon>
        <taxon>Actinomycetes</taxon>
        <taxon>Propionibacteriales</taxon>
        <taxon>Nocardioidaceae</taxon>
        <taxon>Nocardioides</taxon>
    </lineage>
</organism>
<evidence type="ECO:0000256" key="1">
    <source>
        <dbReference type="ARBA" id="ARBA00010641"/>
    </source>
</evidence>
<dbReference type="InterPro" id="IPR014284">
    <property type="entry name" value="RNA_pol_sigma-70_dom"/>
</dbReference>
<dbReference type="SUPFAM" id="SSF88946">
    <property type="entry name" value="Sigma2 domain of RNA polymerase sigma factors"/>
    <property type="match status" value="1"/>
</dbReference>
<dbReference type="SMART" id="SM00421">
    <property type="entry name" value="HTH_LUXR"/>
    <property type="match status" value="1"/>
</dbReference>
<dbReference type="InterPro" id="IPR013249">
    <property type="entry name" value="RNA_pol_sigma70_r4_t2"/>
</dbReference>
<dbReference type="AlphaFoldDB" id="A0A4P7UDY1"/>
<gene>
    <name evidence="9" type="ORF">E2C04_17065</name>
    <name evidence="8" type="ORF">GCM10007231_08680</name>
</gene>
<dbReference type="SUPFAM" id="SSF88659">
    <property type="entry name" value="Sigma3 and sigma4 domains of RNA polymerase sigma factors"/>
    <property type="match status" value="1"/>
</dbReference>
<dbReference type="EMBL" id="CP038462">
    <property type="protein sequence ID" value="QCC78483.1"/>
    <property type="molecule type" value="Genomic_DNA"/>
</dbReference>
<dbReference type="RefSeq" id="WP_135833520.1">
    <property type="nucleotide sequence ID" value="NZ_BMCK01000001.1"/>
</dbReference>
<accession>A0A4P7UDY1</accession>
<dbReference type="InterPro" id="IPR007627">
    <property type="entry name" value="RNA_pol_sigma70_r2"/>
</dbReference>
<dbReference type="GO" id="GO:0016987">
    <property type="term" value="F:sigma factor activity"/>
    <property type="evidence" value="ECO:0007669"/>
    <property type="project" value="UniProtKB-KW"/>
</dbReference>
<dbReference type="InterPro" id="IPR039425">
    <property type="entry name" value="RNA_pol_sigma-70-like"/>
</dbReference>
<reference evidence="8" key="2">
    <citation type="journal article" date="2014" name="Int. J. Syst. Evol. Microbiol.">
        <title>Complete genome of a new Firmicutes species belonging to the dominant human colonic microbiota ('Ruminococcus bicirculans') reveals two chromosomes and a selective capacity to utilize plant glucans.</title>
        <authorList>
            <consortium name="NISC Comparative Sequencing Program"/>
            <person name="Wegmann U."/>
            <person name="Louis P."/>
            <person name="Goesmann A."/>
            <person name="Henrissat B."/>
            <person name="Duncan S.H."/>
            <person name="Flint H.J."/>
        </authorList>
    </citation>
    <scope>NUCLEOTIDE SEQUENCE</scope>
    <source>
        <strain evidence="8">CCM 7403</strain>
    </source>
</reference>